<proteinExistence type="predicted"/>
<protein>
    <submittedName>
        <fullName evidence="1">Uncharacterized protein</fullName>
    </submittedName>
</protein>
<dbReference type="Proteomes" id="UP001357485">
    <property type="component" value="Unassembled WGS sequence"/>
</dbReference>
<feature type="non-terminal residue" evidence="1">
    <location>
        <position position="61"/>
    </location>
</feature>
<evidence type="ECO:0000313" key="2">
    <source>
        <dbReference type="Proteomes" id="UP001357485"/>
    </source>
</evidence>
<comment type="caution">
    <text evidence="1">The sequence shown here is derived from an EMBL/GenBank/DDBJ whole genome shotgun (WGS) entry which is preliminary data.</text>
</comment>
<name>A0ABR0KVR6_9PEZI</name>
<accession>A0ABR0KVR6</accession>
<evidence type="ECO:0000313" key="1">
    <source>
        <dbReference type="EMBL" id="KAK5139131.1"/>
    </source>
</evidence>
<dbReference type="EMBL" id="JAVRRA010023736">
    <property type="protein sequence ID" value="KAK5139131.1"/>
    <property type="molecule type" value="Genomic_DNA"/>
</dbReference>
<organism evidence="1 2">
    <name type="scientific">Cryomyces antarcticus</name>
    <dbReference type="NCBI Taxonomy" id="329879"/>
    <lineage>
        <taxon>Eukaryota</taxon>
        <taxon>Fungi</taxon>
        <taxon>Dikarya</taxon>
        <taxon>Ascomycota</taxon>
        <taxon>Pezizomycotina</taxon>
        <taxon>Dothideomycetes</taxon>
        <taxon>Dothideomycetes incertae sedis</taxon>
        <taxon>Cryomyces</taxon>
    </lineage>
</organism>
<reference evidence="1 2" key="1">
    <citation type="submission" date="2023-08" db="EMBL/GenBank/DDBJ databases">
        <title>Black Yeasts Isolated from many extreme environments.</title>
        <authorList>
            <person name="Coleine C."/>
            <person name="Stajich J.E."/>
            <person name="Selbmann L."/>
        </authorList>
    </citation>
    <scope>NUCLEOTIDE SEQUENCE [LARGE SCALE GENOMIC DNA]</scope>
    <source>
        <strain evidence="1 2">CCFEE 536</strain>
    </source>
</reference>
<keyword evidence="2" id="KW-1185">Reference proteome</keyword>
<gene>
    <name evidence="1" type="ORF">LTR16_012877</name>
</gene>
<sequence>MAPTPGVLYVTMQPASSLPTAQFQDWYNNEHGPTRLRLPFIENGFRYRAKDLKEAGSKEMP</sequence>